<evidence type="ECO:0000256" key="1">
    <source>
        <dbReference type="ARBA" id="ARBA00022714"/>
    </source>
</evidence>
<dbReference type="EMBL" id="LGTQ01000005">
    <property type="protein sequence ID" value="KPM50095.1"/>
    <property type="molecule type" value="Genomic_DNA"/>
</dbReference>
<evidence type="ECO:0000256" key="5">
    <source>
        <dbReference type="ARBA" id="ARBA00023157"/>
    </source>
</evidence>
<evidence type="ECO:0000256" key="4">
    <source>
        <dbReference type="ARBA" id="ARBA00023014"/>
    </source>
</evidence>
<dbReference type="GO" id="GO:0051537">
    <property type="term" value="F:2 iron, 2 sulfur cluster binding"/>
    <property type="evidence" value="ECO:0007669"/>
    <property type="project" value="UniProtKB-KW"/>
</dbReference>
<dbReference type="STRING" id="1605367.AFM12_01010"/>
<dbReference type="PATRIC" id="fig|1605367.3.peg.1535"/>
<dbReference type="InterPro" id="IPR014349">
    <property type="entry name" value="Rieske_Fe-S_prot"/>
</dbReference>
<evidence type="ECO:0000256" key="3">
    <source>
        <dbReference type="ARBA" id="ARBA00023004"/>
    </source>
</evidence>
<name>A0A0P7CBJ6_9BACT</name>
<dbReference type="PRINTS" id="PR00162">
    <property type="entry name" value="RIESKE"/>
</dbReference>
<sequence>MDRKDFMKQMGIGFGAIMLMNCLQSCSEGEIPDPNPNPGGSTGVDFTLDLNAAANSSLKTQGGFLVVSSRNIIVARTLNDTFIAVSSSCTHQGTTVNYRANTNDFRCPNHGSEFSNTGAVTNGPATSALKKYNTSFDETANTIRIFS</sequence>
<dbReference type="InterPro" id="IPR017941">
    <property type="entry name" value="Rieske_2Fe-2S"/>
</dbReference>
<dbReference type="CDD" id="cd03467">
    <property type="entry name" value="Rieske"/>
    <property type="match status" value="1"/>
</dbReference>
<gene>
    <name evidence="8" type="ORF">AFM12_01010</name>
</gene>
<dbReference type="Proteomes" id="UP000050454">
    <property type="component" value="Unassembled WGS sequence"/>
</dbReference>
<dbReference type="InterPro" id="IPR036922">
    <property type="entry name" value="Rieske_2Fe-2S_sf"/>
</dbReference>
<dbReference type="PROSITE" id="PS51296">
    <property type="entry name" value="RIESKE"/>
    <property type="match status" value="1"/>
</dbReference>
<evidence type="ECO:0000313" key="8">
    <source>
        <dbReference type="EMBL" id="KPM50095.1"/>
    </source>
</evidence>
<keyword evidence="5" id="KW-1015">Disulfide bond</keyword>
<feature type="domain" description="Rieske" evidence="7">
    <location>
        <begin position="50"/>
        <end position="143"/>
    </location>
</feature>
<evidence type="ECO:0000256" key="2">
    <source>
        <dbReference type="ARBA" id="ARBA00022723"/>
    </source>
</evidence>
<keyword evidence="1" id="KW-0001">2Fe-2S</keyword>
<dbReference type="Pfam" id="PF00355">
    <property type="entry name" value="Rieske"/>
    <property type="match status" value="1"/>
</dbReference>
<keyword evidence="4" id="KW-0411">Iron-sulfur</keyword>
<organism evidence="8 9">
    <name type="scientific">Jiulongibacter sediminis</name>
    <dbReference type="NCBI Taxonomy" id="1605367"/>
    <lineage>
        <taxon>Bacteria</taxon>
        <taxon>Pseudomonadati</taxon>
        <taxon>Bacteroidota</taxon>
        <taxon>Cytophagia</taxon>
        <taxon>Cytophagales</taxon>
        <taxon>Leadbetterellaceae</taxon>
        <taxon>Jiulongibacter</taxon>
    </lineage>
</organism>
<evidence type="ECO:0000256" key="6">
    <source>
        <dbReference type="ARBA" id="ARBA00034078"/>
    </source>
</evidence>
<comment type="caution">
    <text evidence="8">The sequence shown here is derived from an EMBL/GenBank/DDBJ whole genome shotgun (WGS) entry which is preliminary data.</text>
</comment>
<dbReference type="SUPFAM" id="SSF50022">
    <property type="entry name" value="ISP domain"/>
    <property type="match status" value="1"/>
</dbReference>
<evidence type="ECO:0000313" key="9">
    <source>
        <dbReference type="Proteomes" id="UP000050454"/>
    </source>
</evidence>
<accession>A0A0P7CBJ6</accession>
<comment type="cofactor">
    <cofactor evidence="6">
        <name>[2Fe-2S] cluster</name>
        <dbReference type="ChEBI" id="CHEBI:190135"/>
    </cofactor>
</comment>
<keyword evidence="2" id="KW-0479">Metal-binding</keyword>
<dbReference type="GO" id="GO:0046872">
    <property type="term" value="F:metal ion binding"/>
    <property type="evidence" value="ECO:0007669"/>
    <property type="project" value="UniProtKB-KW"/>
</dbReference>
<dbReference type="GO" id="GO:0016020">
    <property type="term" value="C:membrane"/>
    <property type="evidence" value="ECO:0007669"/>
    <property type="project" value="InterPro"/>
</dbReference>
<keyword evidence="3" id="KW-0408">Iron</keyword>
<dbReference type="Gene3D" id="2.102.10.10">
    <property type="entry name" value="Rieske [2Fe-2S] iron-sulphur domain"/>
    <property type="match status" value="1"/>
</dbReference>
<keyword evidence="9" id="KW-1185">Reference proteome</keyword>
<dbReference type="PANTHER" id="PTHR10134">
    <property type="entry name" value="CYTOCHROME B-C1 COMPLEX SUBUNIT RIESKE, MITOCHONDRIAL"/>
    <property type="match status" value="1"/>
</dbReference>
<reference evidence="8 9" key="1">
    <citation type="submission" date="2015-07" db="EMBL/GenBank/DDBJ databases">
        <title>The draft genome sequence of Leadbetterella sp. JN14-9.</title>
        <authorList>
            <person name="Liu Y."/>
            <person name="Du J."/>
            <person name="Shao Z."/>
        </authorList>
    </citation>
    <scope>NUCLEOTIDE SEQUENCE [LARGE SCALE GENOMIC DNA]</scope>
    <source>
        <strain evidence="8 9">JN14-9</strain>
    </source>
</reference>
<proteinExistence type="predicted"/>
<dbReference type="InterPro" id="IPR005805">
    <property type="entry name" value="Rieske_Fe-S_prot_C"/>
</dbReference>
<dbReference type="AlphaFoldDB" id="A0A0P7CBJ6"/>
<evidence type="ECO:0000259" key="7">
    <source>
        <dbReference type="PROSITE" id="PS51296"/>
    </source>
</evidence>
<protein>
    <recommendedName>
        <fullName evidence="7">Rieske domain-containing protein</fullName>
    </recommendedName>
</protein>